<dbReference type="RefSeq" id="WP_342632176.1">
    <property type="nucleotide sequence ID" value="NZ_CP152380.1"/>
</dbReference>
<dbReference type="EMBL" id="CP152380">
    <property type="protein sequence ID" value="XAF55165.1"/>
    <property type="molecule type" value="Genomic_DNA"/>
</dbReference>
<evidence type="ECO:0000256" key="1">
    <source>
        <dbReference type="SAM" id="MobiDB-lite"/>
    </source>
</evidence>
<evidence type="ECO:0000313" key="2">
    <source>
        <dbReference type="EMBL" id="XAF55165.1"/>
    </source>
</evidence>
<feature type="compositionally biased region" description="Polar residues" evidence="1">
    <location>
        <begin position="113"/>
        <end position="146"/>
    </location>
</feature>
<sequence>MSIINLMARPIAFNRVFVDLGLGMCGAMMLSQALYWRARTRDPEGWFYKSQTEWQAETGMTRREQETARRRLTNAGFLEEQRKGVPARLYFRVDIDALEAALEELSSSLAENANQECTDNENNSLADSANQDCTNGATSMAESANQECAEAPDSDGGKRQSITEITSETTAETTAEGLSGPDRPDASRSISDDSATEPDRPDAAIQSGRYWGTQDDLSLATWMWEQLAEQLGQDKPREPNLARWANTIRLMRQQDRRDPVHIRALFKWCRQHGFWSANVQCPDKLREKWSQLAAQRKAERRKSPEQAGLDRAAELRRIHEQRTGNQQGAIYEH</sequence>
<keyword evidence="3" id="KW-1185">Reference proteome</keyword>
<proteinExistence type="predicted"/>
<feature type="compositionally biased region" description="Basic and acidic residues" evidence="1">
    <location>
        <begin position="311"/>
        <end position="322"/>
    </location>
</feature>
<feature type="region of interest" description="Disordered" evidence="1">
    <location>
        <begin position="113"/>
        <end position="206"/>
    </location>
</feature>
<feature type="region of interest" description="Disordered" evidence="1">
    <location>
        <begin position="296"/>
        <end position="333"/>
    </location>
</feature>
<gene>
    <name evidence="2" type="ORF">AAGT77_06345</name>
</gene>
<evidence type="ECO:0000313" key="3">
    <source>
        <dbReference type="Proteomes" id="UP001445268"/>
    </source>
</evidence>
<feature type="compositionally biased region" description="Low complexity" evidence="1">
    <location>
        <begin position="162"/>
        <end position="176"/>
    </location>
</feature>
<name>A0ABZ3E644_9GAMM</name>
<feature type="compositionally biased region" description="Polar residues" evidence="1">
    <location>
        <begin position="323"/>
        <end position="333"/>
    </location>
</feature>
<dbReference type="Proteomes" id="UP001445268">
    <property type="component" value="Chromosome"/>
</dbReference>
<reference evidence="2 3" key="1">
    <citation type="submission" date="2024-04" db="EMBL/GenBank/DDBJ databases">
        <title>Marinobacter sp. SBY-1.</title>
        <authorList>
            <person name="Pan C."/>
        </authorList>
    </citation>
    <scope>NUCLEOTIDE SEQUENCE [LARGE SCALE GENOMIC DNA]</scope>
    <source>
        <strain evidence="2 3">SBY-1</strain>
    </source>
</reference>
<protein>
    <submittedName>
        <fullName evidence="2">Replication protein O</fullName>
    </submittedName>
</protein>
<accession>A0ABZ3E644</accession>
<organism evidence="2 3">
    <name type="scientific">Marinobacter alkaliphilus</name>
    <dbReference type="NCBI Taxonomy" id="254719"/>
    <lineage>
        <taxon>Bacteria</taxon>
        <taxon>Pseudomonadati</taxon>
        <taxon>Pseudomonadota</taxon>
        <taxon>Gammaproteobacteria</taxon>
        <taxon>Pseudomonadales</taxon>
        <taxon>Marinobacteraceae</taxon>
        <taxon>Marinobacter</taxon>
    </lineage>
</organism>